<evidence type="ECO:0000313" key="4">
    <source>
        <dbReference type="Proteomes" id="UP000654075"/>
    </source>
</evidence>
<proteinExistence type="predicted"/>
<gene>
    <name evidence="2" type="ORF">PGLA1383_LOCUS21228</name>
    <name evidence="3" type="ORF">PGLA1383_LOCUS39744</name>
</gene>
<evidence type="ECO:0000313" key="3">
    <source>
        <dbReference type="EMBL" id="CAE8622287.1"/>
    </source>
</evidence>
<name>A0A813GDP3_POLGL</name>
<protein>
    <submittedName>
        <fullName evidence="3">Uncharacterized protein</fullName>
    </submittedName>
</protein>
<dbReference type="EMBL" id="CAJNNV010027943">
    <property type="protein sequence ID" value="CAE8622287.1"/>
    <property type="molecule type" value="Genomic_DNA"/>
</dbReference>
<comment type="caution">
    <text evidence="3">The sequence shown here is derived from an EMBL/GenBank/DDBJ whole genome shotgun (WGS) entry which is preliminary data.</text>
</comment>
<evidence type="ECO:0000313" key="2">
    <source>
        <dbReference type="EMBL" id="CAE8603001.1"/>
    </source>
</evidence>
<dbReference type="EMBL" id="CAJNNV010014910">
    <property type="protein sequence ID" value="CAE8603001.1"/>
    <property type="molecule type" value="Genomic_DNA"/>
</dbReference>
<dbReference type="AlphaFoldDB" id="A0A813GDP3"/>
<evidence type="ECO:0000256" key="1">
    <source>
        <dbReference type="SAM" id="MobiDB-lite"/>
    </source>
</evidence>
<organism evidence="3 4">
    <name type="scientific">Polarella glacialis</name>
    <name type="common">Dinoflagellate</name>
    <dbReference type="NCBI Taxonomy" id="89957"/>
    <lineage>
        <taxon>Eukaryota</taxon>
        <taxon>Sar</taxon>
        <taxon>Alveolata</taxon>
        <taxon>Dinophyceae</taxon>
        <taxon>Suessiales</taxon>
        <taxon>Suessiaceae</taxon>
        <taxon>Polarella</taxon>
    </lineage>
</organism>
<keyword evidence="4" id="KW-1185">Reference proteome</keyword>
<accession>A0A813GDP3</accession>
<dbReference type="Proteomes" id="UP000654075">
    <property type="component" value="Unassembled WGS sequence"/>
</dbReference>
<reference evidence="3" key="1">
    <citation type="submission" date="2021-02" db="EMBL/GenBank/DDBJ databases">
        <authorList>
            <person name="Dougan E. K."/>
            <person name="Rhodes N."/>
            <person name="Thang M."/>
            <person name="Chan C."/>
        </authorList>
    </citation>
    <scope>NUCLEOTIDE SEQUENCE</scope>
</reference>
<sequence>MPNWHSNTYWTYTLATDSQLGSFLHWGHPKHRGKVRNNSQQVSGAAEHSTASQVAAEPNVCIFSPDRTPNAAGKMDTPSPLKQPCSSWERGEGAGSRPSSVDVATKP</sequence>
<feature type="region of interest" description="Disordered" evidence="1">
    <location>
        <begin position="31"/>
        <end position="107"/>
    </location>
</feature>
<feature type="compositionally biased region" description="Polar residues" evidence="1">
    <location>
        <begin position="36"/>
        <end position="53"/>
    </location>
</feature>